<dbReference type="Gene3D" id="3.30.40.10">
    <property type="entry name" value="Zinc/RING finger domain, C3HC4 (zinc finger)"/>
    <property type="match status" value="1"/>
</dbReference>
<dbReference type="InterPro" id="IPR000981">
    <property type="entry name" value="Neurhyp_horm"/>
</dbReference>
<evidence type="ECO:0000313" key="10">
    <source>
        <dbReference type="Proteomes" id="UP000887458"/>
    </source>
</evidence>
<dbReference type="SMART" id="SM00003">
    <property type="entry name" value="NH"/>
    <property type="match status" value="1"/>
</dbReference>
<dbReference type="PANTHER" id="PTHR11681:SF5">
    <property type="entry name" value="ISOTOCIN"/>
    <property type="match status" value="1"/>
</dbReference>
<gene>
    <name evidence="9" type="ORF">DERP_001407</name>
</gene>
<feature type="transmembrane region" description="Helical" evidence="6">
    <location>
        <begin position="245"/>
        <end position="267"/>
    </location>
</feature>
<organism evidence="9 10">
    <name type="scientific">Dermatophagoides pteronyssinus</name>
    <name type="common">European house dust mite</name>
    <dbReference type="NCBI Taxonomy" id="6956"/>
    <lineage>
        <taxon>Eukaryota</taxon>
        <taxon>Metazoa</taxon>
        <taxon>Ecdysozoa</taxon>
        <taxon>Arthropoda</taxon>
        <taxon>Chelicerata</taxon>
        <taxon>Arachnida</taxon>
        <taxon>Acari</taxon>
        <taxon>Acariformes</taxon>
        <taxon>Sarcoptiformes</taxon>
        <taxon>Astigmata</taxon>
        <taxon>Psoroptidia</taxon>
        <taxon>Analgoidea</taxon>
        <taxon>Pyroglyphidae</taxon>
        <taxon>Dermatophagoidinae</taxon>
        <taxon>Dermatophagoides</taxon>
    </lineage>
</organism>
<comment type="similarity">
    <text evidence="1">Belongs to the vasopressin/oxytocin family.</text>
</comment>
<feature type="domain" description="RING-CH-type" evidence="8">
    <location>
        <begin position="115"/>
        <end position="177"/>
    </location>
</feature>
<keyword evidence="6" id="KW-0472">Membrane</keyword>
<evidence type="ECO:0000256" key="4">
    <source>
        <dbReference type="ARBA" id="ARBA00022833"/>
    </source>
</evidence>
<feature type="chain" id="PRO_5046221947" description="RING-CH-type domain-containing protein" evidence="7">
    <location>
        <begin position="30"/>
        <end position="284"/>
    </location>
</feature>
<dbReference type="SUPFAM" id="SSF57850">
    <property type="entry name" value="RING/U-box"/>
    <property type="match status" value="1"/>
</dbReference>
<accession>A0ABQ8JEC3</accession>
<keyword evidence="4" id="KW-0862">Zinc</keyword>
<evidence type="ECO:0000256" key="7">
    <source>
        <dbReference type="SAM" id="SignalP"/>
    </source>
</evidence>
<keyword evidence="6" id="KW-1133">Transmembrane helix</keyword>
<keyword evidence="10" id="KW-1185">Reference proteome</keyword>
<keyword evidence="7" id="KW-0732">Signal</keyword>
<evidence type="ECO:0000313" key="9">
    <source>
        <dbReference type="EMBL" id="KAH9420967.1"/>
    </source>
</evidence>
<evidence type="ECO:0000256" key="2">
    <source>
        <dbReference type="ARBA" id="ARBA00022723"/>
    </source>
</evidence>
<feature type="signal peptide" evidence="7">
    <location>
        <begin position="1"/>
        <end position="29"/>
    </location>
</feature>
<dbReference type="PANTHER" id="PTHR11681">
    <property type="entry name" value="NEUROPHYSIN"/>
    <property type="match status" value="1"/>
</dbReference>
<evidence type="ECO:0000256" key="6">
    <source>
        <dbReference type="SAM" id="Phobius"/>
    </source>
</evidence>
<evidence type="ECO:0000256" key="3">
    <source>
        <dbReference type="ARBA" id="ARBA00022771"/>
    </source>
</evidence>
<reference evidence="9 10" key="2">
    <citation type="journal article" date="2022" name="Mol. Biol. Evol.">
        <title>Comparative Genomics Reveals Insights into the Divergent Evolution of Astigmatic Mites and Household Pest Adaptations.</title>
        <authorList>
            <person name="Xiong Q."/>
            <person name="Wan A.T."/>
            <person name="Liu X."/>
            <person name="Fung C.S."/>
            <person name="Xiao X."/>
            <person name="Malainual N."/>
            <person name="Hou J."/>
            <person name="Wang L."/>
            <person name="Wang M."/>
            <person name="Yang K.Y."/>
            <person name="Cui Y."/>
            <person name="Leung E.L."/>
            <person name="Nong W."/>
            <person name="Shin S.K."/>
            <person name="Au S.W."/>
            <person name="Jeong K.Y."/>
            <person name="Chew F.T."/>
            <person name="Hui J.H."/>
            <person name="Leung T.F."/>
            <person name="Tungtrongchitr A."/>
            <person name="Zhong N."/>
            <person name="Liu Z."/>
            <person name="Tsui S.K."/>
        </authorList>
    </citation>
    <scope>NUCLEOTIDE SEQUENCE [LARGE SCALE GENOMIC DNA]</scope>
    <source>
        <strain evidence="9">Derp</strain>
    </source>
</reference>
<evidence type="ECO:0000256" key="1">
    <source>
        <dbReference type="ARBA" id="ARBA00007369"/>
    </source>
</evidence>
<comment type="caution">
    <text evidence="9">The sequence shown here is derived from an EMBL/GenBank/DDBJ whole genome shotgun (WGS) entry which is preliminary data.</text>
</comment>
<evidence type="ECO:0000256" key="5">
    <source>
        <dbReference type="ARBA" id="ARBA00023157"/>
    </source>
</evidence>
<dbReference type="InterPro" id="IPR011016">
    <property type="entry name" value="Znf_RING-CH"/>
</dbReference>
<feature type="non-terminal residue" evidence="9">
    <location>
        <position position="284"/>
    </location>
</feature>
<reference evidence="9 10" key="1">
    <citation type="journal article" date="2018" name="J. Allergy Clin. Immunol.">
        <title>High-quality assembly of Dermatophagoides pteronyssinus genome and transcriptome reveals a wide range of novel allergens.</title>
        <authorList>
            <person name="Liu X.Y."/>
            <person name="Yang K.Y."/>
            <person name="Wang M.Q."/>
            <person name="Kwok J.S."/>
            <person name="Zeng X."/>
            <person name="Yang Z."/>
            <person name="Xiao X.J."/>
            <person name="Lau C.P."/>
            <person name="Li Y."/>
            <person name="Huang Z.M."/>
            <person name="Ba J.G."/>
            <person name="Yim A.K."/>
            <person name="Ouyang C.Y."/>
            <person name="Ngai S.M."/>
            <person name="Chan T.F."/>
            <person name="Leung E.L."/>
            <person name="Liu L."/>
            <person name="Liu Z.G."/>
            <person name="Tsui S.K."/>
        </authorList>
    </citation>
    <scope>NUCLEOTIDE SEQUENCE [LARGE SCALE GENOMIC DNA]</scope>
    <source>
        <strain evidence="9">Derp</strain>
    </source>
</reference>
<dbReference type="Proteomes" id="UP000887458">
    <property type="component" value="Unassembled WGS sequence"/>
</dbReference>
<dbReference type="Pfam" id="PF12906">
    <property type="entry name" value="RINGv"/>
    <property type="match status" value="1"/>
</dbReference>
<sequence>MSQRESFSTMKIILAFCLAWIFLFNDVRGCFITNCPPAGKRSIMSSSLGSNHLIRECTRCGPSLSGRCYGPNICCSPLTGCNIGGFTAARCSLEAYHPTLCTNPGAMAVSFNENYETPRKIPCRICYSDHEELDNKLISPCQCTGTIKYIHYVCLINCIIANNRFVCDICQSQPKGIQVRFVERSFWEFLQSNIDIRNEFFIVLIWILLLQVFLFVNHKDFDKSISWKMVQKQQQDLDYQPDIRYWHHLFIQFSFISLYTLYVCVIYQKWTKQHLRIQIIRNCI</sequence>
<dbReference type="InterPro" id="IPR036387">
    <property type="entry name" value="Neurhyp_horm_dom_sf"/>
</dbReference>
<dbReference type="SUPFAM" id="SSF49606">
    <property type="entry name" value="Neurophysin II"/>
    <property type="match status" value="1"/>
</dbReference>
<feature type="transmembrane region" description="Helical" evidence="6">
    <location>
        <begin position="200"/>
        <end position="218"/>
    </location>
</feature>
<dbReference type="EMBL" id="NJHN03000047">
    <property type="protein sequence ID" value="KAH9420967.1"/>
    <property type="molecule type" value="Genomic_DNA"/>
</dbReference>
<keyword evidence="5" id="KW-1015">Disulfide bond</keyword>
<protein>
    <recommendedName>
        <fullName evidence="8">RING-CH-type domain-containing protein</fullName>
    </recommendedName>
</protein>
<dbReference type="InterPro" id="IPR013083">
    <property type="entry name" value="Znf_RING/FYVE/PHD"/>
</dbReference>
<dbReference type="SMART" id="SM00744">
    <property type="entry name" value="RINGv"/>
    <property type="match status" value="1"/>
</dbReference>
<keyword evidence="6" id="KW-0812">Transmembrane</keyword>
<dbReference type="Pfam" id="PF00184">
    <property type="entry name" value="Hormone_5"/>
    <property type="match status" value="1"/>
</dbReference>
<name>A0ABQ8JEC3_DERPT</name>
<keyword evidence="3" id="KW-0863">Zinc-finger</keyword>
<proteinExistence type="inferred from homology"/>
<keyword evidence="2" id="KW-0479">Metal-binding</keyword>
<evidence type="ECO:0000259" key="8">
    <source>
        <dbReference type="PROSITE" id="PS51292"/>
    </source>
</evidence>
<dbReference type="PROSITE" id="PS51292">
    <property type="entry name" value="ZF_RING_CH"/>
    <property type="match status" value="1"/>
</dbReference>